<accession>A0A197JFL3</accession>
<feature type="compositionally biased region" description="Pro residues" evidence="2">
    <location>
        <begin position="256"/>
        <end position="270"/>
    </location>
</feature>
<sequence>MDLNSENRRDHNEFAIAEMSDVDKGYFSTGPLRYAVDTAWDPGTRILGESVQDPAIADKFKSVAEDSFLKKTFGGCIKSIINALARAQLVEEDAPTSCPFSTLAHVIKNDLLNPHTRLSTLPLSLCVGPGDRTMTVRPRTTLSFELLARHLQCTIIVFSSTKEPRIFKPESYQGALCYLHKKNTFQQRSEYAVLRVSEKFPTPSHVTTTAMTAISGPAIQDTSGSTTSLQAPSQELLQDTLQTSSLLSLVSTVESPPLPSPASPPPPTKPPHATYHLKKRKGNYTANDTRKHLTKDVIENFYTIACEERAHQEINNKVAGFWKNKRKKDSADEVFTAAKKKKTLDVMLDGRVPPGLNDDAVKKVKEACDNTETFKKENLNILLDTDTRQGLYRDSVRKVFEATWNVAILPYQLQPTIGGAPDDGGPGSSTLTMGTRPAGPNDDAAEEFPQIDEDELVIMVEAEAKAREQKKLRTVTVSLKDIVRQELLDMEIQGPEQVTTAYSEMIRIFREKQEILANATDELACLGRKTTILMSQNRFSIPGQSETGLEPEYLQKQEVSLFDLRGSLVPSSFTPRNDISSTIPVARLPGTLEDLVNSTPKGKDDKWTRDVQNLFSYHHLSYIYSRCLSPSGVRKKSNEDHPLWSELADELGAQPGLDCLQQRWTDGDPHPMAGLSTTFCDYRVELATNFKVLWEGNIYSKAVDFLLRFALRFNLAPSREMRYFERVRRSADRKVRERDDAKASRSLTHKSWVDRTEALQNHLGAVVVSGGSQDRIRELLARLNEQAACEPDLTQRNDDDLLSGGSSSSGMGLGSKKHDQMMNVMALIEATGEAMDEVDVEAEEEEEKIAAAEDPNIPKEPSRARLKAIQAVTKMLLESPKLEQPLDVNWVRKSTNRPDDFTQSECEAIVRIVEALTDYVPKRRMKKEGGTSPPEYNAATMIRVVLISNTLLRYTGYATFARNYAPAPSVSTLHPIPLGAAALYEILCSNTAYHFDARINDTRLISSVEHANKNQSTVFGNFFDMDKVHGICSNYGLHFADRMTYINPYTIRILGEVVPAQQGRGGNPIISDLDEAKKDKTRKWTGRDWGREGSRTGISQEAARERLVDIEKDLQEMESLQEEKRQKWLKADQDRYELSVHERVLSKTGRQEHGSEKMVKAPRTAQQQQAYQDLFQARRTAEILFLDWLKDDSRMRDLRATRYALQKIAKTRPNTSLPSPTPPPTQPTWTNPCAENKTESIRIDYLLHGVANAESSSGTSRGIALTSDDPGLCTLNTYANTTLSKVTQAIRQYSVTTRNRFDLLPVVDDIVDQKPHEEQERDLAVLPPTFTVTAPLLNDLTFSNKNQKTREKKLAADTPNAIATRAAHAELSSNSINTALTLDAIDSAQEIRRGARQACREFEGGMWRLRDLRDQELRTKRVYATLAADQRSNAKEAVIKELKGEVDVNNTIIDPRGKETFA</sequence>
<name>A0A197JFL3_9FUNG</name>
<dbReference type="EMBL" id="KV442126">
    <property type="protein sequence ID" value="OAQ23204.1"/>
    <property type="molecule type" value="Genomic_DNA"/>
</dbReference>
<gene>
    <name evidence="3" type="ORF">K457DRAFT_1824833</name>
</gene>
<feature type="region of interest" description="Disordered" evidence="2">
    <location>
        <begin position="250"/>
        <end position="274"/>
    </location>
</feature>
<proteinExistence type="predicted"/>
<evidence type="ECO:0000256" key="2">
    <source>
        <dbReference type="SAM" id="MobiDB-lite"/>
    </source>
</evidence>
<reference evidence="3 4" key="1">
    <citation type="submission" date="2016-05" db="EMBL/GenBank/DDBJ databases">
        <title>Genome sequencing reveals origins of a unique bacterial endosymbiosis in the earliest lineages of terrestrial Fungi.</title>
        <authorList>
            <consortium name="DOE Joint Genome Institute"/>
            <person name="Uehling J."/>
            <person name="Gryganskyi A."/>
            <person name="Hameed K."/>
            <person name="Tschaplinski T."/>
            <person name="Misztal P."/>
            <person name="Wu S."/>
            <person name="Desiro A."/>
            <person name="Vande Pol N."/>
            <person name="Du Z.-Y."/>
            <person name="Zienkiewicz A."/>
            <person name="Zienkiewicz K."/>
            <person name="Morin E."/>
            <person name="Tisserant E."/>
            <person name="Splivallo R."/>
            <person name="Hainaut M."/>
            <person name="Henrissat B."/>
            <person name="Ohm R."/>
            <person name="Kuo A."/>
            <person name="Yan J."/>
            <person name="Lipzen A."/>
            <person name="Nolan M."/>
            <person name="Labutti K."/>
            <person name="Barry K."/>
            <person name="Goldstein A."/>
            <person name="Labbe J."/>
            <person name="Schadt C."/>
            <person name="Tuskan G."/>
            <person name="Grigoriev I."/>
            <person name="Martin F."/>
            <person name="Vilgalys R."/>
            <person name="Bonito G."/>
        </authorList>
    </citation>
    <scope>NUCLEOTIDE SEQUENCE [LARGE SCALE GENOMIC DNA]</scope>
    <source>
        <strain evidence="3 4">AG-77</strain>
    </source>
</reference>
<keyword evidence="4" id="KW-1185">Reference proteome</keyword>
<evidence type="ECO:0000256" key="1">
    <source>
        <dbReference type="SAM" id="Coils"/>
    </source>
</evidence>
<protein>
    <submittedName>
        <fullName evidence="3">Uncharacterized protein</fullName>
    </submittedName>
</protein>
<keyword evidence="1" id="KW-0175">Coiled coil</keyword>
<organism evidence="3 4">
    <name type="scientific">Linnemannia elongata AG-77</name>
    <dbReference type="NCBI Taxonomy" id="1314771"/>
    <lineage>
        <taxon>Eukaryota</taxon>
        <taxon>Fungi</taxon>
        <taxon>Fungi incertae sedis</taxon>
        <taxon>Mucoromycota</taxon>
        <taxon>Mortierellomycotina</taxon>
        <taxon>Mortierellomycetes</taxon>
        <taxon>Mortierellales</taxon>
        <taxon>Mortierellaceae</taxon>
        <taxon>Linnemannia</taxon>
    </lineage>
</organism>
<dbReference type="OrthoDB" id="2436324at2759"/>
<feature type="region of interest" description="Disordered" evidence="2">
    <location>
        <begin position="1211"/>
        <end position="1233"/>
    </location>
</feature>
<evidence type="ECO:0000313" key="3">
    <source>
        <dbReference type="EMBL" id="OAQ23204.1"/>
    </source>
</evidence>
<feature type="region of interest" description="Disordered" evidence="2">
    <location>
        <begin position="790"/>
        <end position="815"/>
    </location>
</feature>
<dbReference type="Proteomes" id="UP000078512">
    <property type="component" value="Unassembled WGS sequence"/>
</dbReference>
<evidence type="ECO:0000313" key="4">
    <source>
        <dbReference type="Proteomes" id="UP000078512"/>
    </source>
</evidence>
<feature type="coiled-coil region" evidence="1">
    <location>
        <begin position="1100"/>
        <end position="1127"/>
    </location>
</feature>